<dbReference type="Pfam" id="PF00583">
    <property type="entry name" value="Acetyltransf_1"/>
    <property type="match status" value="1"/>
</dbReference>
<evidence type="ECO:0000313" key="4">
    <source>
        <dbReference type="EMBL" id="MFD2733160.1"/>
    </source>
</evidence>
<dbReference type="RefSeq" id="WP_379042233.1">
    <property type="nucleotide sequence ID" value="NZ_JBHSKW010000020.1"/>
</dbReference>
<proteinExistence type="predicted"/>
<sequence>MLVKKLEEKHWEEVQKIYELGIATKMATFETEVPNWETWDEKHLTHSRLICEIDERVGSWIALKPIKNDYLNKGIAEISVYSHPACKGLGLGFVLMEHLIRHSEENGIWTLQAQIFEENKSSIRLHEKSGFRKVGYLERIGKLDSEWKNIILFERRSKNIGL</sequence>
<organism evidence="4 5">
    <name type="scientific">Pedobacter alpinus</name>
    <dbReference type="NCBI Taxonomy" id="1590643"/>
    <lineage>
        <taxon>Bacteria</taxon>
        <taxon>Pseudomonadati</taxon>
        <taxon>Bacteroidota</taxon>
        <taxon>Sphingobacteriia</taxon>
        <taxon>Sphingobacteriales</taxon>
        <taxon>Sphingobacteriaceae</taxon>
        <taxon>Pedobacter</taxon>
    </lineage>
</organism>
<dbReference type="EMBL" id="JBHULV010000052">
    <property type="protein sequence ID" value="MFD2733160.1"/>
    <property type="molecule type" value="Genomic_DNA"/>
</dbReference>
<name>A0ABW5TXC5_9SPHI</name>
<dbReference type="PANTHER" id="PTHR43072:SF23">
    <property type="entry name" value="UPF0039 PROTEIN C11D3.02C"/>
    <property type="match status" value="1"/>
</dbReference>
<protein>
    <submittedName>
        <fullName evidence="4">GNAT family N-acetyltransferase</fullName>
        <ecNumber evidence="4">2.3.-.-</ecNumber>
    </submittedName>
</protein>
<dbReference type="PANTHER" id="PTHR43072">
    <property type="entry name" value="N-ACETYLTRANSFERASE"/>
    <property type="match status" value="1"/>
</dbReference>
<evidence type="ECO:0000313" key="5">
    <source>
        <dbReference type="Proteomes" id="UP001597546"/>
    </source>
</evidence>
<dbReference type="GO" id="GO:0016746">
    <property type="term" value="F:acyltransferase activity"/>
    <property type="evidence" value="ECO:0007669"/>
    <property type="project" value="UniProtKB-KW"/>
</dbReference>
<comment type="caution">
    <text evidence="4">The sequence shown here is derived from an EMBL/GenBank/DDBJ whole genome shotgun (WGS) entry which is preliminary data.</text>
</comment>
<keyword evidence="2 4" id="KW-0012">Acyltransferase</keyword>
<feature type="domain" description="N-acetyltransferase" evidence="3">
    <location>
        <begin position="1"/>
        <end position="154"/>
    </location>
</feature>
<reference evidence="5" key="1">
    <citation type="journal article" date="2019" name="Int. J. Syst. Evol. Microbiol.">
        <title>The Global Catalogue of Microorganisms (GCM) 10K type strain sequencing project: providing services to taxonomists for standard genome sequencing and annotation.</title>
        <authorList>
            <consortium name="The Broad Institute Genomics Platform"/>
            <consortium name="The Broad Institute Genome Sequencing Center for Infectious Disease"/>
            <person name="Wu L."/>
            <person name="Ma J."/>
        </authorList>
    </citation>
    <scope>NUCLEOTIDE SEQUENCE [LARGE SCALE GENOMIC DNA]</scope>
    <source>
        <strain evidence="5">KCTC 42456</strain>
    </source>
</reference>
<dbReference type="Gene3D" id="3.40.630.30">
    <property type="match status" value="1"/>
</dbReference>
<evidence type="ECO:0000256" key="1">
    <source>
        <dbReference type="ARBA" id="ARBA00022679"/>
    </source>
</evidence>
<dbReference type="EC" id="2.3.-.-" evidence="4"/>
<keyword evidence="1 4" id="KW-0808">Transferase</keyword>
<dbReference type="PROSITE" id="PS51186">
    <property type="entry name" value="GNAT"/>
    <property type="match status" value="1"/>
</dbReference>
<keyword evidence="5" id="KW-1185">Reference proteome</keyword>
<evidence type="ECO:0000259" key="3">
    <source>
        <dbReference type="PROSITE" id="PS51186"/>
    </source>
</evidence>
<dbReference type="SUPFAM" id="SSF55729">
    <property type="entry name" value="Acyl-CoA N-acyltransferases (Nat)"/>
    <property type="match status" value="1"/>
</dbReference>
<dbReference type="InterPro" id="IPR000182">
    <property type="entry name" value="GNAT_dom"/>
</dbReference>
<dbReference type="InterPro" id="IPR016181">
    <property type="entry name" value="Acyl_CoA_acyltransferase"/>
</dbReference>
<gene>
    <name evidence="4" type="ORF">ACFSSE_15735</name>
</gene>
<evidence type="ECO:0000256" key="2">
    <source>
        <dbReference type="ARBA" id="ARBA00023315"/>
    </source>
</evidence>
<dbReference type="CDD" id="cd04301">
    <property type="entry name" value="NAT_SF"/>
    <property type="match status" value="1"/>
</dbReference>
<dbReference type="Proteomes" id="UP001597546">
    <property type="component" value="Unassembled WGS sequence"/>
</dbReference>
<accession>A0ABW5TXC5</accession>